<dbReference type="EMBL" id="UOEU01000193">
    <property type="protein sequence ID" value="VAW31304.1"/>
    <property type="molecule type" value="Genomic_DNA"/>
</dbReference>
<protein>
    <submittedName>
        <fullName evidence="1">Uncharacterized protein</fullName>
    </submittedName>
</protein>
<reference evidence="1" key="1">
    <citation type="submission" date="2018-06" db="EMBL/GenBank/DDBJ databases">
        <authorList>
            <person name="Zhirakovskaya E."/>
        </authorList>
    </citation>
    <scope>NUCLEOTIDE SEQUENCE</scope>
</reference>
<name>A0A3B0VHY9_9ZZZZ</name>
<gene>
    <name evidence="1" type="ORF">MNBD_CHLOROFLEXI01-3581</name>
</gene>
<dbReference type="AlphaFoldDB" id="A0A3B0VHY9"/>
<sequence length="58" mass="6746">LRVCIGYTFIRLIPRIGRLDFYSIYHIKTLLTGLQHIITNKVERGGEFVESPPRLLMS</sequence>
<proteinExistence type="predicted"/>
<feature type="non-terminal residue" evidence="1">
    <location>
        <position position="1"/>
    </location>
</feature>
<accession>A0A3B0VHY9</accession>
<organism evidence="1">
    <name type="scientific">hydrothermal vent metagenome</name>
    <dbReference type="NCBI Taxonomy" id="652676"/>
    <lineage>
        <taxon>unclassified sequences</taxon>
        <taxon>metagenomes</taxon>
        <taxon>ecological metagenomes</taxon>
    </lineage>
</organism>
<evidence type="ECO:0000313" key="1">
    <source>
        <dbReference type="EMBL" id="VAW31304.1"/>
    </source>
</evidence>